<feature type="compositionally biased region" description="Polar residues" evidence="2">
    <location>
        <begin position="304"/>
        <end position="320"/>
    </location>
</feature>
<dbReference type="AlphaFoldDB" id="A0A370TQI6"/>
<feature type="compositionally biased region" description="Polar residues" evidence="2">
    <location>
        <begin position="199"/>
        <end position="219"/>
    </location>
</feature>
<proteinExistence type="predicted"/>
<evidence type="ECO:0000313" key="5">
    <source>
        <dbReference type="Proteomes" id="UP000254866"/>
    </source>
</evidence>
<dbReference type="Proteomes" id="UP000254866">
    <property type="component" value="Unassembled WGS sequence"/>
</dbReference>
<feature type="domain" description="C2H2-type" evidence="3">
    <location>
        <begin position="547"/>
        <end position="575"/>
    </location>
</feature>
<feature type="region of interest" description="Disordered" evidence="2">
    <location>
        <begin position="358"/>
        <end position="432"/>
    </location>
</feature>
<dbReference type="GO" id="GO:0008270">
    <property type="term" value="F:zinc ion binding"/>
    <property type="evidence" value="ECO:0007669"/>
    <property type="project" value="UniProtKB-KW"/>
</dbReference>
<evidence type="ECO:0000256" key="2">
    <source>
        <dbReference type="SAM" id="MobiDB-lite"/>
    </source>
</evidence>
<feature type="region of interest" description="Disordered" evidence="2">
    <location>
        <begin position="684"/>
        <end position="714"/>
    </location>
</feature>
<dbReference type="EMBL" id="NPIC01000003">
    <property type="protein sequence ID" value="RDL37791.1"/>
    <property type="molecule type" value="Genomic_DNA"/>
</dbReference>
<keyword evidence="5" id="KW-1185">Reference proteome</keyword>
<feature type="compositionally biased region" description="Basic and acidic residues" evidence="2">
    <location>
        <begin position="322"/>
        <end position="338"/>
    </location>
</feature>
<comment type="caution">
    <text evidence="4">The sequence shown here is derived from an EMBL/GenBank/DDBJ whole genome shotgun (WGS) entry which is preliminary data.</text>
</comment>
<evidence type="ECO:0000313" key="4">
    <source>
        <dbReference type="EMBL" id="RDL37791.1"/>
    </source>
</evidence>
<feature type="compositionally biased region" description="Basic and acidic residues" evidence="2">
    <location>
        <begin position="285"/>
        <end position="297"/>
    </location>
</feature>
<evidence type="ECO:0000259" key="3">
    <source>
        <dbReference type="PROSITE" id="PS50157"/>
    </source>
</evidence>
<feature type="compositionally biased region" description="Polar residues" evidence="2">
    <location>
        <begin position="456"/>
        <end position="487"/>
    </location>
</feature>
<feature type="region of interest" description="Disordered" evidence="2">
    <location>
        <begin position="190"/>
        <end position="219"/>
    </location>
</feature>
<dbReference type="InterPro" id="IPR013087">
    <property type="entry name" value="Znf_C2H2_type"/>
</dbReference>
<accession>A0A370TQI6</accession>
<dbReference type="PROSITE" id="PS50157">
    <property type="entry name" value="ZINC_FINGER_C2H2_2"/>
    <property type="match status" value="1"/>
</dbReference>
<protein>
    <recommendedName>
        <fullName evidence="3">C2H2-type domain-containing protein</fullName>
    </recommendedName>
</protein>
<sequence>MDIPSRGPRLPEIYVHDSSTDRFRTSSRSSSYTSSSSATSAIPMSIPNARDPVPPPLPPPKHLPDIASGGNNGPDLAWRYGNMHSDYGSSGSSVAPGSSLYGSFASRKTSMDDRPDYSRRTDSTATIKGDHGREQGYPRDEGYSSLSGTSIESFKSKFQNSPSTRSTFQSSIHDKFQSNTQAYDKSLLQKLDSRRTNDSKTPPRSYSKLPTFSSSANDVSPTRRAVDHIHPTQLKPLSLPILGGRLDYVESPIALSQYGDTPLSSAVSPRNPFPRVELQTQFDYRSPRDVSECDRSPHPYVRGSGSSSAMSVGDDTSSVTSRRRESYDRRVSPDHDVDFHMEEAGLRRLNIDDYAARSDPYSPGATTSLKRRASSPPVEDGPSLHTVGSASDLFRRRESASRCSPTPRLHSTSGSVSSAASGARNNSYSSSTLSIGTGSITSMSSYGRLSPGGVSPGSTDVTDSPYVSSISLNTSPRGSYSNASQQRNISEARLLISSREMADSMGNGKLNGIPKIQGVFMCECCPKKPKKFDTQEDLDGHEQEKQYQCAYCHNRFKNKNEAERHQNSLHLRRHSWSCAALSGYPAAFHASSSRPNEADTCGYCGEDFPRSGISSPSAGPQVAIATERDWNARIAHLQEMHKFGECNHAKKFFRADHFRQHLKHSHAGTSGKWTNMLENACMKDEPLPEPIRGPERVVPGSGRVSRITEEEENP</sequence>
<keyword evidence="1" id="KW-0862">Zinc</keyword>
<feature type="region of interest" description="Disordered" evidence="2">
    <location>
        <begin position="448"/>
        <end position="487"/>
    </location>
</feature>
<reference evidence="4 5" key="1">
    <citation type="journal article" date="2018" name="IMA Fungus">
        <title>IMA Genome-F 9: Draft genome sequence of Annulohypoxylon stygium, Aspergillus mulundensis, Berkeleyomyces basicola (syn. Thielaviopsis basicola), Ceratocystis smalleyi, two Cercospora beticola strains, Coleophoma cylindrospora, Fusarium fracticaudum, Phialophora cf. hyalina, and Morchella septimelata.</title>
        <authorList>
            <person name="Wingfield B.D."/>
            <person name="Bills G.F."/>
            <person name="Dong Y."/>
            <person name="Huang W."/>
            <person name="Nel W.J."/>
            <person name="Swalarsk-Parry B.S."/>
            <person name="Vaghefi N."/>
            <person name="Wilken P.M."/>
            <person name="An Z."/>
            <person name="de Beer Z.W."/>
            <person name="De Vos L."/>
            <person name="Chen L."/>
            <person name="Duong T.A."/>
            <person name="Gao Y."/>
            <person name="Hammerbacher A."/>
            <person name="Kikkert J.R."/>
            <person name="Li Y."/>
            <person name="Li H."/>
            <person name="Li K."/>
            <person name="Li Q."/>
            <person name="Liu X."/>
            <person name="Ma X."/>
            <person name="Naidoo K."/>
            <person name="Pethybridge S.J."/>
            <person name="Sun J."/>
            <person name="Steenkamp E.T."/>
            <person name="van der Nest M.A."/>
            <person name="van Wyk S."/>
            <person name="Wingfield M.J."/>
            <person name="Xiong C."/>
            <person name="Yue Q."/>
            <person name="Zhang X."/>
        </authorList>
    </citation>
    <scope>NUCLEOTIDE SEQUENCE [LARGE SCALE GENOMIC DNA]</scope>
    <source>
        <strain evidence="4 5">BP 5553</strain>
    </source>
</reference>
<evidence type="ECO:0000256" key="1">
    <source>
        <dbReference type="PROSITE-ProRule" id="PRU00042"/>
    </source>
</evidence>
<dbReference type="Gene3D" id="3.30.160.60">
    <property type="entry name" value="Classic Zinc Finger"/>
    <property type="match status" value="1"/>
</dbReference>
<gene>
    <name evidence="4" type="ORF">BP5553_05224</name>
</gene>
<name>A0A370TQI6_9HELO</name>
<keyword evidence="1" id="KW-0479">Metal-binding</keyword>
<dbReference type="GeneID" id="43598073"/>
<feature type="compositionally biased region" description="Basic and acidic residues" evidence="2">
    <location>
        <begin position="14"/>
        <end position="24"/>
    </location>
</feature>
<dbReference type="InterPro" id="IPR057026">
    <property type="entry name" value="Znf-C2H2_ascomycetes"/>
</dbReference>
<dbReference type="PROSITE" id="PS00028">
    <property type="entry name" value="ZINC_FINGER_C2H2_1"/>
    <property type="match status" value="1"/>
</dbReference>
<feature type="compositionally biased region" description="Low complexity" evidence="2">
    <location>
        <begin position="26"/>
        <end position="40"/>
    </location>
</feature>
<dbReference type="Pfam" id="PF24537">
    <property type="entry name" value="zf-C2H2_fungi"/>
    <property type="match status" value="1"/>
</dbReference>
<feature type="compositionally biased region" description="Basic and acidic residues" evidence="2">
    <location>
        <begin position="109"/>
        <end position="142"/>
    </location>
</feature>
<dbReference type="STRING" id="2656787.A0A370TQI6"/>
<keyword evidence="1" id="KW-0863">Zinc-finger</keyword>
<feature type="compositionally biased region" description="Low complexity" evidence="2">
    <location>
        <begin position="411"/>
        <end position="432"/>
    </location>
</feature>
<feature type="region of interest" description="Disordered" evidence="2">
    <location>
        <begin position="281"/>
        <end position="338"/>
    </location>
</feature>
<dbReference type="RefSeq" id="XP_031870447.1">
    <property type="nucleotide sequence ID" value="XM_032013847.1"/>
</dbReference>
<feature type="region of interest" description="Disordered" evidence="2">
    <location>
        <begin position="105"/>
        <end position="148"/>
    </location>
</feature>
<organism evidence="4 5">
    <name type="scientific">Venustampulla echinocandica</name>
    <dbReference type="NCBI Taxonomy" id="2656787"/>
    <lineage>
        <taxon>Eukaryota</taxon>
        <taxon>Fungi</taxon>
        <taxon>Dikarya</taxon>
        <taxon>Ascomycota</taxon>
        <taxon>Pezizomycotina</taxon>
        <taxon>Leotiomycetes</taxon>
        <taxon>Helotiales</taxon>
        <taxon>Pleuroascaceae</taxon>
        <taxon>Venustampulla</taxon>
    </lineage>
</organism>
<feature type="compositionally biased region" description="Pro residues" evidence="2">
    <location>
        <begin position="52"/>
        <end position="61"/>
    </location>
</feature>
<feature type="region of interest" description="Disordered" evidence="2">
    <location>
        <begin position="1"/>
        <end position="79"/>
    </location>
</feature>
<dbReference type="OrthoDB" id="3524154at2759"/>